<protein>
    <recommendedName>
        <fullName evidence="3">Fibronectin type-III domain-containing protein</fullName>
    </recommendedName>
</protein>
<keyword evidence="5" id="KW-1185">Reference proteome</keyword>
<organism evidence="4 5">
    <name type="scientific">Conexibacter stalactiti</name>
    <dbReference type="NCBI Taxonomy" id="1940611"/>
    <lineage>
        <taxon>Bacteria</taxon>
        <taxon>Bacillati</taxon>
        <taxon>Actinomycetota</taxon>
        <taxon>Thermoleophilia</taxon>
        <taxon>Solirubrobacterales</taxon>
        <taxon>Conexibacteraceae</taxon>
        <taxon>Conexibacter</taxon>
    </lineage>
</organism>
<gene>
    <name evidence="4" type="ORF">R7226_16695</name>
</gene>
<accession>A0ABU4HRR0</accession>
<name>A0ABU4HRR0_9ACTN</name>
<evidence type="ECO:0000313" key="5">
    <source>
        <dbReference type="Proteomes" id="UP001284601"/>
    </source>
</evidence>
<proteinExistence type="predicted"/>
<dbReference type="PROSITE" id="PS50853">
    <property type="entry name" value="FN3"/>
    <property type="match status" value="1"/>
</dbReference>
<reference evidence="5" key="1">
    <citation type="submission" date="2023-07" db="EMBL/GenBank/DDBJ databases">
        <title>Conexibacter stalactiti sp. nov., isolated from stalactites in a lava cave and emended description of the genus Conexibacter.</title>
        <authorList>
            <person name="Lee S.D."/>
        </authorList>
    </citation>
    <scope>NUCLEOTIDE SEQUENCE [LARGE SCALE GENOMIC DNA]</scope>
    <source>
        <strain evidence="5">KCTC 39840</strain>
    </source>
</reference>
<evidence type="ECO:0000256" key="1">
    <source>
        <dbReference type="SAM" id="MobiDB-lite"/>
    </source>
</evidence>
<evidence type="ECO:0000259" key="3">
    <source>
        <dbReference type="PROSITE" id="PS50853"/>
    </source>
</evidence>
<evidence type="ECO:0000256" key="2">
    <source>
        <dbReference type="SAM" id="SignalP"/>
    </source>
</evidence>
<dbReference type="CDD" id="cd00063">
    <property type="entry name" value="FN3"/>
    <property type="match status" value="1"/>
</dbReference>
<reference evidence="4 5" key="2">
    <citation type="submission" date="2023-10" db="EMBL/GenBank/DDBJ databases">
        <authorList>
            <person name="Han X.F."/>
        </authorList>
    </citation>
    <scope>NUCLEOTIDE SEQUENCE [LARGE SCALE GENOMIC DNA]</scope>
    <source>
        <strain evidence="4 5">KCTC 39840</strain>
    </source>
</reference>
<feature type="domain" description="Fibronectin type-III" evidence="3">
    <location>
        <begin position="220"/>
        <end position="316"/>
    </location>
</feature>
<feature type="compositionally biased region" description="Gly residues" evidence="1">
    <location>
        <begin position="520"/>
        <end position="541"/>
    </location>
</feature>
<dbReference type="InterPro" id="IPR003961">
    <property type="entry name" value="FN3_dom"/>
</dbReference>
<dbReference type="RefSeq" id="WP_318598339.1">
    <property type="nucleotide sequence ID" value="NZ_JAWSTH010000044.1"/>
</dbReference>
<dbReference type="EMBL" id="JAWSTH010000044">
    <property type="protein sequence ID" value="MDW5595990.1"/>
    <property type="molecule type" value="Genomic_DNA"/>
</dbReference>
<sequence length="697" mass="69793">MTPTLGRACRTVAAIVGAIALLGTTNAIAATTSWEPHPEGARTFASGTAGWTATTTQDGGVTCGGILAIPGVTCPQVATGWEAGGHPRTSLRTTLGLLSTTTVDWRSPSFTPAQRPDVAALSFALRAASSSLLDLGGATVAADLVELSAGDAATPLLAASAVAPSAGFNAYGGPVAPALLTPGRSYALRLRLVVATPLAAAVAGSIDLDDVALELVDLAPPSDLTATVSADTVGVRVHGAVDPHGQPATVRIDYGPTSAYGVTTSASVSGSGAQVYSLPLAGLRAATRYRYRVTATSPDGTVATIDAGFTAPAEPAADGAPMLVGASTSRQRIAVFDLDAAVTGALVEVLDETGTTVLGSFPDADLDGSATIALPVAAGTYRVRVVRTRGGVPLPSASVEARYVSDSTPPDAAGVLVVVSPWSSAQRTRTVTVIGRPGDAVSAQLRLLDGAEAPLGVPLALRADGSGSLTLPDRAGSYRVRASFFDLAGNESTARSLQLLLTAPAGSGDGRPANREPVPGDGGSGSRSGDGSESGSGGGAQPPGDAGTGATSGTTTGGMRAAGVLDAYPLRVRTARCAVRPGSSIRPPARNGVCPGRRVVGRVAAVTRTVGGGRVTVRAEVPRVIGGANTLQFGLTQRGGALLRAVRWTLAGRALPAPLLPAARLRADGGAQTLAVRLTPRRGPAVTVRISFRTRAV</sequence>
<keyword evidence="2" id="KW-0732">Signal</keyword>
<feature type="signal peptide" evidence="2">
    <location>
        <begin position="1"/>
        <end position="29"/>
    </location>
</feature>
<feature type="region of interest" description="Disordered" evidence="1">
    <location>
        <begin position="503"/>
        <end position="558"/>
    </location>
</feature>
<comment type="caution">
    <text evidence="4">The sequence shown here is derived from an EMBL/GenBank/DDBJ whole genome shotgun (WGS) entry which is preliminary data.</text>
</comment>
<feature type="chain" id="PRO_5046354206" description="Fibronectin type-III domain-containing protein" evidence="2">
    <location>
        <begin position="30"/>
        <end position="697"/>
    </location>
</feature>
<dbReference type="Proteomes" id="UP001284601">
    <property type="component" value="Unassembled WGS sequence"/>
</dbReference>
<evidence type="ECO:0000313" key="4">
    <source>
        <dbReference type="EMBL" id="MDW5595990.1"/>
    </source>
</evidence>
<feature type="compositionally biased region" description="Low complexity" evidence="1">
    <location>
        <begin position="542"/>
        <end position="558"/>
    </location>
</feature>